<organism evidence="2 3">
    <name type="scientific">Rhodobacter aestuarii</name>
    <dbReference type="NCBI Taxonomy" id="453582"/>
    <lineage>
        <taxon>Bacteria</taxon>
        <taxon>Pseudomonadati</taxon>
        <taxon>Pseudomonadota</taxon>
        <taxon>Alphaproteobacteria</taxon>
        <taxon>Rhodobacterales</taxon>
        <taxon>Rhodobacter group</taxon>
        <taxon>Rhodobacter</taxon>
    </lineage>
</organism>
<dbReference type="RefSeq" id="WP_076485653.1">
    <property type="nucleotide sequence ID" value="NZ_FTOG01000009.1"/>
</dbReference>
<dbReference type="AlphaFoldDB" id="A0A1N7P910"/>
<dbReference type="Proteomes" id="UP000186221">
    <property type="component" value="Unassembled WGS sequence"/>
</dbReference>
<reference evidence="3" key="1">
    <citation type="submission" date="2017-01" db="EMBL/GenBank/DDBJ databases">
        <authorList>
            <person name="Varghese N."/>
            <person name="Submissions S."/>
        </authorList>
    </citation>
    <scope>NUCLEOTIDE SEQUENCE [LARGE SCALE GENOMIC DNA]</scope>
    <source>
        <strain evidence="3">DSM 19945</strain>
    </source>
</reference>
<accession>A0A1N7P910</accession>
<protein>
    <submittedName>
        <fullName evidence="2">Uncharacterized protein</fullName>
    </submittedName>
</protein>
<name>A0A1N7P910_9RHOB</name>
<keyword evidence="1" id="KW-0732">Signal</keyword>
<proteinExistence type="predicted"/>
<feature type="chain" id="PRO_5012230353" evidence="1">
    <location>
        <begin position="18"/>
        <end position="157"/>
    </location>
</feature>
<dbReference type="EMBL" id="FTOG01000009">
    <property type="protein sequence ID" value="SIT07016.1"/>
    <property type="molecule type" value="Genomic_DNA"/>
</dbReference>
<sequence>MIRVAMILAMLATPVLGDTPKTACDWLARAELEATLGAPVTLTPGFSRTNAAVRVSLCTATTEDGDSLALLYRDTSDETRSPADLVAAYRDELASVMNPPPNFEELDLGLAALWEATMHQLTVWSHEGKVMMVFTLFGPHARERCIAVARSILEAGG</sequence>
<feature type="signal peptide" evidence="1">
    <location>
        <begin position="1"/>
        <end position="17"/>
    </location>
</feature>
<keyword evidence="3" id="KW-1185">Reference proteome</keyword>
<evidence type="ECO:0000313" key="2">
    <source>
        <dbReference type="EMBL" id="SIT07016.1"/>
    </source>
</evidence>
<dbReference type="OrthoDB" id="9932653at2"/>
<evidence type="ECO:0000313" key="3">
    <source>
        <dbReference type="Proteomes" id="UP000186221"/>
    </source>
</evidence>
<evidence type="ECO:0000256" key="1">
    <source>
        <dbReference type="SAM" id="SignalP"/>
    </source>
</evidence>
<gene>
    <name evidence="2" type="ORF">SAMN05421580_109144</name>
</gene>